<dbReference type="Proteomes" id="UP000887563">
    <property type="component" value="Unplaced"/>
</dbReference>
<name>A0A914MXS0_MELIC</name>
<reference evidence="4" key="1">
    <citation type="submission" date="2022-11" db="UniProtKB">
        <authorList>
            <consortium name="WormBaseParasite"/>
        </authorList>
    </citation>
    <scope>IDENTIFICATION</scope>
</reference>
<feature type="region of interest" description="Disordered" evidence="1">
    <location>
        <begin position="700"/>
        <end position="743"/>
    </location>
</feature>
<feature type="compositionally biased region" description="Low complexity" evidence="1">
    <location>
        <begin position="492"/>
        <end position="504"/>
    </location>
</feature>
<keyword evidence="2" id="KW-1133">Transmembrane helix</keyword>
<dbReference type="SUPFAM" id="SSF81321">
    <property type="entry name" value="Family A G protein-coupled receptor-like"/>
    <property type="match status" value="1"/>
</dbReference>
<keyword evidence="2" id="KW-0812">Transmembrane</keyword>
<feature type="region of interest" description="Disordered" evidence="1">
    <location>
        <begin position="467"/>
        <end position="504"/>
    </location>
</feature>
<sequence>MGVICAPSRLKEYKGSNFCNVAFDENGDNYVKSLLNYNKVKETGCFVDLLTDSGAGQFEFNATVANGDMELKDCLNSKSNWINSNMFPFAYSIDIGWFATLSKGPPYNKCLKQRAKCLKRTGLEIGWSKKSTDKQFVSSKWMAIGDPTTVCSDFHDHDSTNKRNSHFKISVGQNETNFDGKSYSSCTPQNCLFDEEVIKPKAWKIEDKIFLNEKYRYLFVFYLLPQKASVFPSKGISISKEDKIEGPICNIFVKFNGTKYKLLMLGNKVIPSTTSTTEITTTKATPLFGLFQAIVWAVSIAVAVLVALGANHIEQERDCLFTNPDFMIGSSIFSFFVQCLAMIALYPVIFRSLREREKARDLRRKEQTIWTESALVLNALMGGARMARQIAKSLLKDQLLLELSVQTSLFPSPSEEDEEVTEKEVLQIDTLALPQSNVLPRIRNGNIGENIKNFQNQLLFNKAMSTTNNNNVNRRRSGGPADGPPAARPRIDPTLQNNNNIPTNNNNILNNTNTSSNNNNNSQLDIAAIIAAERQRATAAAATPQAAKLIQNLDLTTSLTSSNYIFCGWRNNHLFDNLTGRVSFVHRGPTARRSFDRADVLVDVGSANDLQVIGVYGYNQNAAKLQSLHINDVVKFTMLAVVEQNQERALWTGSVPYVLRFSKGSTLQIISQQQQTNNGNGVLPANNTLLNIANNNNTHNQLINGGNVEPAHGPPQDNLQLNNNGNGNQAGSGLARGSRANGNAAAGSGLHLVDLF</sequence>
<keyword evidence="3" id="KW-1185">Reference proteome</keyword>
<dbReference type="WBParaSite" id="Minc3s02687g31191">
    <property type="protein sequence ID" value="Minc3s02687g31191"/>
    <property type="gene ID" value="Minc3s02687g31191"/>
</dbReference>
<dbReference type="PANTHER" id="PTHR42264">
    <property type="entry name" value="EPHRIN_REC_LIKE DOMAIN-CONTAINING PROTEIN"/>
    <property type="match status" value="1"/>
</dbReference>
<evidence type="ECO:0000256" key="1">
    <source>
        <dbReference type="SAM" id="MobiDB-lite"/>
    </source>
</evidence>
<evidence type="ECO:0000313" key="4">
    <source>
        <dbReference type="WBParaSite" id="Minc3s02687g31191"/>
    </source>
</evidence>
<accession>A0A914MXS0</accession>
<dbReference type="Gene3D" id="1.20.1070.10">
    <property type="entry name" value="Rhodopsin 7-helix transmembrane proteins"/>
    <property type="match status" value="1"/>
</dbReference>
<keyword evidence="2" id="KW-0472">Membrane</keyword>
<feature type="compositionally biased region" description="Low complexity" evidence="1">
    <location>
        <begin position="718"/>
        <end position="743"/>
    </location>
</feature>
<feature type="transmembrane region" description="Helical" evidence="2">
    <location>
        <begin position="287"/>
        <end position="308"/>
    </location>
</feature>
<feature type="transmembrane region" description="Helical" evidence="2">
    <location>
        <begin position="328"/>
        <end position="349"/>
    </location>
</feature>
<protein>
    <submittedName>
        <fullName evidence="4">Uncharacterized protein</fullName>
    </submittedName>
</protein>
<evidence type="ECO:0000256" key="2">
    <source>
        <dbReference type="SAM" id="Phobius"/>
    </source>
</evidence>
<organism evidence="3 4">
    <name type="scientific">Meloidogyne incognita</name>
    <name type="common">Southern root-knot nematode worm</name>
    <name type="synonym">Oxyuris incognita</name>
    <dbReference type="NCBI Taxonomy" id="6306"/>
    <lineage>
        <taxon>Eukaryota</taxon>
        <taxon>Metazoa</taxon>
        <taxon>Ecdysozoa</taxon>
        <taxon>Nematoda</taxon>
        <taxon>Chromadorea</taxon>
        <taxon>Rhabditida</taxon>
        <taxon>Tylenchina</taxon>
        <taxon>Tylenchomorpha</taxon>
        <taxon>Tylenchoidea</taxon>
        <taxon>Meloidogynidae</taxon>
        <taxon>Meloidogyninae</taxon>
        <taxon>Meloidogyne</taxon>
        <taxon>Meloidogyne incognita group</taxon>
    </lineage>
</organism>
<dbReference type="AlphaFoldDB" id="A0A914MXS0"/>
<proteinExistence type="predicted"/>
<evidence type="ECO:0000313" key="3">
    <source>
        <dbReference type="Proteomes" id="UP000887563"/>
    </source>
</evidence>